<evidence type="ECO:0000313" key="1">
    <source>
        <dbReference type="EMBL" id="MDN4075430.1"/>
    </source>
</evidence>
<protein>
    <submittedName>
        <fullName evidence="1">Uncharacterized protein</fullName>
    </submittedName>
</protein>
<dbReference type="Proteomes" id="UP001168694">
    <property type="component" value="Unassembled WGS sequence"/>
</dbReference>
<reference evidence="1" key="1">
    <citation type="submission" date="2023-06" db="EMBL/GenBank/DDBJ databases">
        <title>Draft Genome Sequences of Representative Paenibacillus Polymyxa, Bacillus cereus, Fictibacillus sp., and Brevibacillus agri Strains Isolated from Amazonian Dark Earth.</title>
        <authorList>
            <person name="Pellegrinetti T.A."/>
            <person name="Cunha I.C.M."/>
            <person name="Chaves M.G."/>
            <person name="Freitas A.S."/>
            <person name="Silva A.V.R."/>
            <person name="Tsai S.M."/>
            <person name="Mendes L.W."/>
        </authorList>
    </citation>
    <scope>NUCLEOTIDE SEQUENCE</scope>
    <source>
        <strain evidence="1">CENA-BCM004</strain>
    </source>
</reference>
<comment type="caution">
    <text evidence="1">The sequence shown here is derived from an EMBL/GenBank/DDBJ whole genome shotgun (WGS) entry which is preliminary data.</text>
</comment>
<keyword evidence="2" id="KW-1185">Reference proteome</keyword>
<organism evidence="1 2">
    <name type="scientific">Fictibacillus terranigra</name>
    <dbReference type="NCBI Taxonomy" id="3058424"/>
    <lineage>
        <taxon>Bacteria</taxon>
        <taxon>Bacillati</taxon>
        <taxon>Bacillota</taxon>
        <taxon>Bacilli</taxon>
        <taxon>Bacillales</taxon>
        <taxon>Fictibacillaceae</taxon>
        <taxon>Fictibacillus</taxon>
    </lineage>
</organism>
<evidence type="ECO:0000313" key="2">
    <source>
        <dbReference type="Proteomes" id="UP001168694"/>
    </source>
</evidence>
<sequence>MKMGYTLRGKDKPPVNSSLIQKGEGGTTFAPTVQYCNHCGHTMSDPSSFIVEYWRSEQTVYFCWCHCCGYRWELTQIKQVTTMELDEDNEDF</sequence>
<name>A0ABT8EC06_9BACL</name>
<proteinExistence type="predicted"/>
<accession>A0ABT8EC06</accession>
<dbReference type="RefSeq" id="WP_290401536.1">
    <property type="nucleotide sequence ID" value="NZ_JAUHLN010000005.1"/>
</dbReference>
<dbReference type="EMBL" id="JAUHLN010000005">
    <property type="protein sequence ID" value="MDN4075430.1"/>
    <property type="molecule type" value="Genomic_DNA"/>
</dbReference>
<gene>
    <name evidence="1" type="ORF">QYF49_20945</name>
</gene>